<dbReference type="CDD" id="cd02966">
    <property type="entry name" value="TlpA_like_family"/>
    <property type="match status" value="1"/>
</dbReference>
<feature type="chain" id="PRO_5022743293" evidence="1">
    <location>
        <begin position="25"/>
        <end position="416"/>
    </location>
</feature>
<gene>
    <name evidence="4" type="ORF">OJF2_22240</name>
</gene>
<protein>
    <submittedName>
        <fullName evidence="4">Transaldolase/EF-hand domain-containing protein</fullName>
    </submittedName>
</protein>
<dbReference type="InterPro" id="IPR013766">
    <property type="entry name" value="Thioredoxin_domain"/>
</dbReference>
<keyword evidence="1" id="KW-0732">Signal</keyword>
<dbReference type="AlphaFoldDB" id="A0A5B9VZJ6"/>
<keyword evidence="5" id="KW-1185">Reference proteome</keyword>
<dbReference type="InterPro" id="IPR000643">
    <property type="entry name" value="Iodothyronine_deiodinase"/>
</dbReference>
<evidence type="ECO:0000256" key="1">
    <source>
        <dbReference type="SAM" id="SignalP"/>
    </source>
</evidence>
<evidence type="ECO:0000259" key="2">
    <source>
        <dbReference type="PROSITE" id="PS50222"/>
    </source>
</evidence>
<feature type="signal peptide" evidence="1">
    <location>
        <begin position="1"/>
        <end position="24"/>
    </location>
</feature>
<dbReference type="InterPro" id="IPR002048">
    <property type="entry name" value="EF_hand_dom"/>
</dbReference>
<dbReference type="GO" id="GO:0004800">
    <property type="term" value="F:thyroxine 5'-deiodinase activity"/>
    <property type="evidence" value="ECO:0007669"/>
    <property type="project" value="InterPro"/>
</dbReference>
<feature type="domain" description="EF-hand" evidence="2">
    <location>
        <begin position="123"/>
        <end position="149"/>
    </location>
</feature>
<dbReference type="PANTHER" id="PTHR11781">
    <property type="entry name" value="IODOTHYRONINE DEIODINASE"/>
    <property type="match status" value="1"/>
</dbReference>
<evidence type="ECO:0000259" key="3">
    <source>
        <dbReference type="PROSITE" id="PS51352"/>
    </source>
</evidence>
<dbReference type="OrthoDB" id="213507at2"/>
<dbReference type="PANTHER" id="PTHR11781:SF22">
    <property type="entry name" value="TYPE I IODOTHYRONINE DEIODINASE"/>
    <property type="match status" value="1"/>
</dbReference>
<accession>A0A5B9VZJ6</accession>
<dbReference type="KEGG" id="agv:OJF2_22240"/>
<dbReference type="RefSeq" id="WP_148593729.1">
    <property type="nucleotide sequence ID" value="NZ_CP042997.1"/>
</dbReference>
<dbReference type="Gene3D" id="1.10.238.10">
    <property type="entry name" value="EF-hand"/>
    <property type="match status" value="1"/>
</dbReference>
<organism evidence="4 5">
    <name type="scientific">Aquisphaera giovannonii</name>
    <dbReference type="NCBI Taxonomy" id="406548"/>
    <lineage>
        <taxon>Bacteria</taxon>
        <taxon>Pseudomonadati</taxon>
        <taxon>Planctomycetota</taxon>
        <taxon>Planctomycetia</taxon>
        <taxon>Isosphaerales</taxon>
        <taxon>Isosphaeraceae</taxon>
        <taxon>Aquisphaera</taxon>
    </lineage>
</organism>
<name>A0A5B9VZJ6_9BACT</name>
<dbReference type="GO" id="GO:0005509">
    <property type="term" value="F:calcium ion binding"/>
    <property type="evidence" value="ECO:0007669"/>
    <property type="project" value="InterPro"/>
</dbReference>
<evidence type="ECO:0000313" key="5">
    <source>
        <dbReference type="Proteomes" id="UP000324233"/>
    </source>
</evidence>
<dbReference type="Proteomes" id="UP000324233">
    <property type="component" value="Chromosome"/>
</dbReference>
<dbReference type="PROSITE" id="PS50222">
    <property type="entry name" value="EF_HAND_2"/>
    <property type="match status" value="2"/>
</dbReference>
<dbReference type="EMBL" id="CP042997">
    <property type="protein sequence ID" value="QEH33718.1"/>
    <property type="molecule type" value="Genomic_DNA"/>
</dbReference>
<dbReference type="InterPro" id="IPR018247">
    <property type="entry name" value="EF_Hand_1_Ca_BS"/>
</dbReference>
<dbReference type="PROSITE" id="PS00018">
    <property type="entry name" value="EF_HAND_1"/>
    <property type="match status" value="2"/>
</dbReference>
<feature type="domain" description="Thioredoxin" evidence="3">
    <location>
        <begin position="231"/>
        <end position="400"/>
    </location>
</feature>
<dbReference type="PROSITE" id="PS51352">
    <property type="entry name" value="THIOREDOXIN_2"/>
    <property type="match status" value="1"/>
</dbReference>
<sequence length="416" mass="45341" precursor="true">MIPRYTSLLSVTAVLAAVASSASADEPKRPAASAPAAVSPTGPANAEAAEIIKALSAAWPDRPEWLDMYTAILDDEEMGPQYGWFRSAVTQSRYGWDATRKRYDKDGDAKIARNEFPGRDADFARLDLDRDGAVTKDDFDKAAAPVGASPGLMLFSRADRDGNGKVTREEIDRFFKAADTDGHGFLTRSDLEAALPMPSPSRAMSPGDRPNKAMLIRGLFKQEVGSLQPGPKLDETAPDFTLRTNDGKSEVTLSKLVGPKPVVLIFGNFTCGPFRSHAGNFEKLYRRYGDRANFVMVYVREAHPTDGWRMESNDRLGVSTAQPTTYDERVGVAQRCGKLLGLGFPMLVDSIDDAVGARYSGMPGRFYLIDRQGKVAFKNGRGPYGFKHDELEQALVLLLQDEESRASAGGSQAASR</sequence>
<dbReference type="Pfam" id="PF13499">
    <property type="entry name" value="EF-hand_7"/>
    <property type="match status" value="1"/>
</dbReference>
<dbReference type="InterPro" id="IPR011992">
    <property type="entry name" value="EF-hand-dom_pair"/>
</dbReference>
<dbReference type="Pfam" id="PF00837">
    <property type="entry name" value="T4_deiodinase"/>
    <property type="match status" value="1"/>
</dbReference>
<dbReference type="Gene3D" id="3.40.30.10">
    <property type="entry name" value="Glutaredoxin"/>
    <property type="match status" value="1"/>
</dbReference>
<reference evidence="4 5" key="1">
    <citation type="submission" date="2019-08" db="EMBL/GenBank/DDBJ databases">
        <title>Deep-cultivation of Planctomycetes and their phenomic and genomic characterization uncovers novel biology.</title>
        <authorList>
            <person name="Wiegand S."/>
            <person name="Jogler M."/>
            <person name="Boedeker C."/>
            <person name="Pinto D."/>
            <person name="Vollmers J."/>
            <person name="Rivas-Marin E."/>
            <person name="Kohn T."/>
            <person name="Peeters S.H."/>
            <person name="Heuer A."/>
            <person name="Rast P."/>
            <person name="Oberbeckmann S."/>
            <person name="Bunk B."/>
            <person name="Jeske O."/>
            <person name="Meyerdierks A."/>
            <person name="Storesund J.E."/>
            <person name="Kallscheuer N."/>
            <person name="Luecker S."/>
            <person name="Lage O.M."/>
            <person name="Pohl T."/>
            <person name="Merkel B.J."/>
            <person name="Hornburger P."/>
            <person name="Mueller R.-W."/>
            <person name="Bruemmer F."/>
            <person name="Labrenz M."/>
            <person name="Spormann A.M."/>
            <person name="Op den Camp H."/>
            <person name="Overmann J."/>
            <person name="Amann R."/>
            <person name="Jetten M.S.M."/>
            <person name="Mascher T."/>
            <person name="Medema M.H."/>
            <person name="Devos D.P."/>
            <person name="Kaster A.-K."/>
            <person name="Ovreas L."/>
            <person name="Rohde M."/>
            <person name="Galperin M.Y."/>
            <person name="Jogler C."/>
        </authorList>
    </citation>
    <scope>NUCLEOTIDE SEQUENCE [LARGE SCALE GENOMIC DNA]</scope>
    <source>
        <strain evidence="4 5">OJF2</strain>
    </source>
</reference>
<dbReference type="SUPFAM" id="SSF47473">
    <property type="entry name" value="EF-hand"/>
    <property type="match status" value="1"/>
</dbReference>
<evidence type="ECO:0000313" key="4">
    <source>
        <dbReference type="EMBL" id="QEH33718.1"/>
    </source>
</evidence>
<dbReference type="InterPro" id="IPR036249">
    <property type="entry name" value="Thioredoxin-like_sf"/>
</dbReference>
<dbReference type="SUPFAM" id="SSF52833">
    <property type="entry name" value="Thioredoxin-like"/>
    <property type="match status" value="1"/>
</dbReference>
<dbReference type="NCBIfam" id="NF038285">
    <property type="entry name" value="deiodinase_rel"/>
    <property type="match status" value="1"/>
</dbReference>
<feature type="domain" description="EF-hand" evidence="2">
    <location>
        <begin position="154"/>
        <end position="181"/>
    </location>
</feature>
<proteinExistence type="predicted"/>